<dbReference type="EMBL" id="GGEC01072082">
    <property type="protein sequence ID" value="MBX52566.1"/>
    <property type="molecule type" value="Transcribed_RNA"/>
</dbReference>
<protein>
    <submittedName>
        <fullName evidence="1">Uncharacterized protein</fullName>
    </submittedName>
</protein>
<proteinExistence type="predicted"/>
<reference evidence="1" key="1">
    <citation type="submission" date="2018-02" db="EMBL/GenBank/DDBJ databases">
        <title>Rhizophora mucronata_Transcriptome.</title>
        <authorList>
            <person name="Meera S.P."/>
            <person name="Sreeshan A."/>
            <person name="Augustine A."/>
        </authorList>
    </citation>
    <scope>NUCLEOTIDE SEQUENCE</scope>
    <source>
        <tissue evidence="1">Leaf</tissue>
    </source>
</reference>
<accession>A0A2P2PCV8</accession>
<name>A0A2P2PCV8_RHIMU</name>
<organism evidence="1">
    <name type="scientific">Rhizophora mucronata</name>
    <name type="common">Asiatic mangrove</name>
    <dbReference type="NCBI Taxonomy" id="61149"/>
    <lineage>
        <taxon>Eukaryota</taxon>
        <taxon>Viridiplantae</taxon>
        <taxon>Streptophyta</taxon>
        <taxon>Embryophyta</taxon>
        <taxon>Tracheophyta</taxon>
        <taxon>Spermatophyta</taxon>
        <taxon>Magnoliopsida</taxon>
        <taxon>eudicotyledons</taxon>
        <taxon>Gunneridae</taxon>
        <taxon>Pentapetalae</taxon>
        <taxon>rosids</taxon>
        <taxon>fabids</taxon>
        <taxon>Malpighiales</taxon>
        <taxon>Rhizophoraceae</taxon>
        <taxon>Rhizophora</taxon>
    </lineage>
</organism>
<evidence type="ECO:0000313" key="1">
    <source>
        <dbReference type="EMBL" id="MBX52566.1"/>
    </source>
</evidence>
<sequence length="28" mass="3137">MLCGLKLNSAIICIHLCGTFTFVRQLQL</sequence>
<dbReference type="AlphaFoldDB" id="A0A2P2PCV8"/>